<reference evidence="3" key="1">
    <citation type="journal article" date="2013" name="Nat. Genet.">
        <title>The Capsella rubella genome and the genomic consequences of rapid mating system evolution.</title>
        <authorList>
            <person name="Slotte T."/>
            <person name="Hazzouri K.M."/>
            <person name="Agren J.A."/>
            <person name="Koenig D."/>
            <person name="Maumus F."/>
            <person name="Guo Y.L."/>
            <person name="Steige K."/>
            <person name="Platts A.E."/>
            <person name="Escobar J.S."/>
            <person name="Newman L.K."/>
            <person name="Wang W."/>
            <person name="Mandakova T."/>
            <person name="Vello E."/>
            <person name="Smith L.M."/>
            <person name="Henz S.R."/>
            <person name="Steffen J."/>
            <person name="Takuno S."/>
            <person name="Brandvain Y."/>
            <person name="Coop G."/>
            <person name="Andolfatto P."/>
            <person name="Hu T.T."/>
            <person name="Blanchette M."/>
            <person name="Clark R.M."/>
            <person name="Quesneville H."/>
            <person name="Nordborg M."/>
            <person name="Gaut B.S."/>
            <person name="Lysak M.A."/>
            <person name="Jenkins J."/>
            <person name="Grimwood J."/>
            <person name="Chapman J."/>
            <person name="Prochnik S."/>
            <person name="Shu S."/>
            <person name="Rokhsar D."/>
            <person name="Schmutz J."/>
            <person name="Weigel D."/>
            <person name="Wright S.I."/>
        </authorList>
    </citation>
    <scope>NUCLEOTIDE SEQUENCE [LARGE SCALE GENOMIC DNA]</scope>
    <source>
        <strain evidence="3">cv. Monte Gargano</strain>
    </source>
</reference>
<accession>R0HWN1</accession>
<dbReference type="Proteomes" id="UP000029121">
    <property type="component" value="Unassembled WGS sequence"/>
</dbReference>
<dbReference type="InterPro" id="IPR017451">
    <property type="entry name" value="F-box-assoc_interact_dom"/>
</dbReference>
<keyword evidence="3" id="KW-1185">Reference proteome</keyword>
<dbReference type="AlphaFoldDB" id="R0HWN1"/>
<name>R0HWN1_9BRAS</name>
<evidence type="ECO:0000259" key="1">
    <source>
        <dbReference type="SMART" id="SM00256"/>
    </source>
</evidence>
<dbReference type="OrthoDB" id="1106730at2759"/>
<gene>
    <name evidence="2" type="ORF">CARUB_v10021771mg</name>
</gene>
<evidence type="ECO:0000313" key="2">
    <source>
        <dbReference type="EMBL" id="EOA34259.1"/>
    </source>
</evidence>
<dbReference type="Pfam" id="PF08268">
    <property type="entry name" value="FBA_3"/>
    <property type="match status" value="1"/>
</dbReference>
<evidence type="ECO:0000313" key="3">
    <source>
        <dbReference type="Proteomes" id="UP000029121"/>
    </source>
</evidence>
<sequence length="362" mass="41307">MVLKTSFEALPVEIQTEILSRLPLKCLMVFCVSKKWSPLIRTKAFRQLYLSRSIQRPRVMFMVRRLKFNLTVGDVLFHSVSQEEESLLSSGDQQDMCISPEPGYDEISPPVRGLICLREKTKVVIYNPGTGKFLTSLPEIQACKEKAITVFFGYDEVTNVFKVLAFDKSQGAKIHQILTVRSGTQSWRRIICEHDHSPVTEGLCKEGVLYYGALSNTDKSLVMSFNLRSEVFTVIELPEGVDTRMETLMNFNGKIALVKESPCNGTVQLMVRDEISGEWDMNWIVISDWKQTVEDMMFYFKGTIGNQRLVFALDAAYKGSLFVLYYDRATRDVTKFEIEGVVGDQFHSVRTFLDHIDSPLLL</sequence>
<dbReference type="KEGG" id="crb:17894398"/>
<dbReference type="InterPro" id="IPR036047">
    <property type="entry name" value="F-box-like_dom_sf"/>
</dbReference>
<dbReference type="PANTHER" id="PTHR31111:SF138">
    <property type="entry name" value="F-BOX ASSOCIATED DOMAIN-CONTAINING PROTEIN"/>
    <property type="match status" value="1"/>
</dbReference>
<dbReference type="STRING" id="81985.R0HWN1"/>
<dbReference type="SUPFAM" id="SSF81383">
    <property type="entry name" value="F-box domain"/>
    <property type="match status" value="1"/>
</dbReference>
<dbReference type="NCBIfam" id="TIGR01640">
    <property type="entry name" value="F_box_assoc_1"/>
    <property type="match status" value="1"/>
</dbReference>
<dbReference type="SMART" id="SM00256">
    <property type="entry name" value="FBOX"/>
    <property type="match status" value="1"/>
</dbReference>
<protein>
    <recommendedName>
        <fullName evidence="1">F-box domain-containing protein</fullName>
    </recommendedName>
</protein>
<proteinExistence type="predicted"/>
<dbReference type="EMBL" id="KB870806">
    <property type="protein sequence ID" value="EOA34259.1"/>
    <property type="molecule type" value="Genomic_DNA"/>
</dbReference>
<organism evidence="2 3">
    <name type="scientific">Capsella rubella</name>
    <dbReference type="NCBI Taxonomy" id="81985"/>
    <lineage>
        <taxon>Eukaryota</taxon>
        <taxon>Viridiplantae</taxon>
        <taxon>Streptophyta</taxon>
        <taxon>Embryophyta</taxon>
        <taxon>Tracheophyta</taxon>
        <taxon>Spermatophyta</taxon>
        <taxon>Magnoliopsida</taxon>
        <taxon>eudicotyledons</taxon>
        <taxon>Gunneridae</taxon>
        <taxon>Pentapetalae</taxon>
        <taxon>rosids</taxon>
        <taxon>malvids</taxon>
        <taxon>Brassicales</taxon>
        <taxon>Brassicaceae</taxon>
        <taxon>Camelineae</taxon>
        <taxon>Capsella</taxon>
    </lineage>
</organism>
<dbReference type="InterPro" id="IPR001810">
    <property type="entry name" value="F-box_dom"/>
</dbReference>
<dbReference type="PANTHER" id="PTHR31111">
    <property type="entry name" value="BNAA05G37150D PROTEIN-RELATED"/>
    <property type="match status" value="1"/>
</dbReference>
<feature type="domain" description="F-box" evidence="1">
    <location>
        <begin position="10"/>
        <end position="49"/>
    </location>
</feature>
<dbReference type="InterPro" id="IPR013187">
    <property type="entry name" value="F-box-assoc_dom_typ3"/>
</dbReference>